<feature type="coiled-coil region" evidence="1">
    <location>
        <begin position="147"/>
        <end position="287"/>
    </location>
</feature>
<organism evidence="3 4">
    <name type="scientific">Stylonychia lemnae</name>
    <name type="common">Ciliate</name>
    <dbReference type="NCBI Taxonomy" id="5949"/>
    <lineage>
        <taxon>Eukaryota</taxon>
        <taxon>Sar</taxon>
        <taxon>Alveolata</taxon>
        <taxon>Ciliophora</taxon>
        <taxon>Intramacronucleata</taxon>
        <taxon>Spirotrichea</taxon>
        <taxon>Stichotrichia</taxon>
        <taxon>Sporadotrichida</taxon>
        <taxon>Oxytrichidae</taxon>
        <taxon>Stylonychinae</taxon>
        <taxon>Stylonychia</taxon>
    </lineage>
</organism>
<dbReference type="Proteomes" id="UP000039865">
    <property type="component" value="Unassembled WGS sequence"/>
</dbReference>
<dbReference type="OrthoDB" id="74754at2759"/>
<evidence type="ECO:0000256" key="1">
    <source>
        <dbReference type="SAM" id="Coils"/>
    </source>
</evidence>
<dbReference type="AlphaFoldDB" id="A0A078B6G0"/>
<accession>A0A078B6G0</accession>
<feature type="compositionally biased region" description="Polar residues" evidence="2">
    <location>
        <begin position="117"/>
        <end position="137"/>
    </location>
</feature>
<sequence>MSIKSEISQSQEEERFSNKPNQQETLKEVFSDIKGTLPDYEKSAPNIALANNNNYNNNLINSSSQVKSSSNNQMREILLEKENQNQKLREINNQLKDKIQKLSQALDISLANQRSYQDSSIRQQQQNIIGSENQQAKPQREVMQKNLKLKEKEIQAYATIIASLKKQNEQLKSKLEHKEGMNRVLDLEDKLKESERQRAELQKEVKSMQRIQQDQGKALDKLVNEGDYPNKIKSLMEQLKLAKEKIRELEDKSRKDDKNSLQVQDYLIKLEEQNRELKNKMKSKQVNANQGQSMITELNQNESSAQINQQQQQVTSNSHNQNGVVAFSDNSQVEELQRINAILMRAKEVQYKKGQYLKLKFEKKQEKFNAIIEQLNNKVTEQDKSYLEIENMIQNRQVQNKSGKINEQYTKMREITEKYSKLPLKPGFGNGTKLNSRLNNLSIDVNSNEFKSNQMTLIPIQQNGDATNRTVVAGSSIGVKSTQNRSKSIDPTAKRLAKIPQTTRKTKIGGQNLQNLKGAIYEDMNGNLIQDIELNTSEIQLESSKQKLNPPSNLLSPHEFEKVDDFSDRKIRDLEKETDELLARFQAQNQTYGEQSNQIIETSLNYDAFQNLDGDISKLNDDMQDEDINQLMNEYQ</sequence>
<feature type="compositionally biased region" description="Low complexity" evidence="2">
    <location>
        <begin position="1"/>
        <end position="10"/>
    </location>
</feature>
<dbReference type="InParanoid" id="A0A078B6G0"/>
<feature type="coiled-coil region" evidence="1">
    <location>
        <begin position="358"/>
        <end position="392"/>
    </location>
</feature>
<feature type="coiled-coil region" evidence="1">
    <location>
        <begin position="71"/>
        <end position="112"/>
    </location>
</feature>
<evidence type="ECO:0008006" key="5">
    <source>
        <dbReference type="Google" id="ProtNLM"/>
    </source>
</evidence>
<feature type="region of interest" description="Disordered" evidence="2">
    <location>
        <begin position="1"/>
        <end position="25"/>
    </location>
</feature>
<name>A0A078B6G0_STYLE</name>
<protein>
    <recommendedName>
        <fullName evidence="5">Lebercilin domain-containing protein</fullName>
    </recommendedName>
</protein>
<dbReference type="EMBL" id="CCKQ01018022">
    <property type="protein sequence ID" value="CDW89959.1"/>
    <property type="molecule type" value="Genomic_DNA"/>
</dbReference>
<evidence type="ECO:0000313" key="3">
    <source>
        <dbReference type="EMBL" id="CDW89959.1"/>
    </source>
</evidence>
<feature type="region of interest" description="Disordered" evidence="2">
    <location>
        <begin position="117"/>
        <end position="139"/>
    </location>
</feature>
<proteinExistence type="predicted"/>
<keyword evidence="4" id="KW-1185">Reference proteome</keyword>
<gene>
    <name evidence="3" type="primary">Contig15401.g16417</name>
    <name evidence="3" type="ORF">STYLEM_19099</name>
</gene>
<reference evidence="3 4" key="1">
    <citation type="submission" date="2014-06" db="EMBL/GenBank/DDBJ databases">
        <authorList>
            <person name="Swart Estienne"/>
        </authorList>
    </citation>
    <scope>NUCLEOTIDE SEQUENCE [LARGE SCALE GENOMIC DNA]</scope>
    <source>
        <strain evidence="3 4">130c</strain>
    </source>
</reference>
<evidence type="ECO:0000256" key="2">
    <source>
        <dbReference type="SAM" id="MobiDB-lite"/>
    </source>
</evidence>
<evidence type="ECO:0000313" key="4">
    <source>
        <dbReference type="Proteomes" id="UP000039865"/>
    </source>
</evidence>
<keyword evidence="1" id="KW-0175">Coiled coil</keyword>